<comment type="caution">
    <text evidence="1">The sequence shown here is derived from an EMBL/GenBank/DDBJ whole genome shotgun (WGS) entry which is preliminary data.</text>
</comment>
<gene>
    <name evidence="1" type="ORF">ACFSRZ_08065</name>
</gene>
<protein>
    <submittedName>
        <fullName evidence="1">Uncharacterized protein</fullName>
    </submittedName>
</protein>
<organism evidence="1 2">
    <name type="scientific">Pseudotenacibaculum haliotis</name>
    <dbReference type="NCBI Taxonomy" id="1862138"/>
    <lineage>
        <taxon>Bacteria</taxon>
        <taxon>Pseudomonadati</taxon>
        <taxon>Bacteroidota</taxon>
        <taxon>Flavobacteriia</taxon>
        <taxon>Flavobacteriales</taxon>
        <taxon>Flavobacteriaceae</taxon>
        <taxon>Pseudotenacibaculum</taxon>
    </lineage>
</organism>
<evidence type="ECO:0000313" key="1">
    <source>
        <dbReference type="EMBL" id="MFD2567324.1"/>
    </source>
</evidence>
<reference evidence="2" key="1">
    <citation type="journal article" date="2019" name="Int. J. Syst. Evol. Microbiol.">
        <title>The Global Catalogue of Microorganisms (GCM) 10K type strain sequencing project: providing services to taxonomists for standard genome sequencing and annotation.</title>
        <authorList>
            <consortium name="The Broad Institute Genomics Platform"/>
            <consortium name="The Broad Institute Genome Sequencing Center for Infectious Disease"/>
            <person name="Wu L."/>
            <person name="Ma J."/>
        </authorList>
    </citation>
    <scope>NUCLEOTIDE SEQUENCE [LARGE SCALE GENOMIC DNA]</scope>
    <source>
        <strain evidence="2">KCTC 52127</strain>
    </source>
</reference>
<keyword evidence="2" id="KW-1185">Reference proteome</keyword>
<evidence type="ECO:0000313" key="2">
    <source>
        <dbReference type="Proteomes" id="UP001597508"/>
    </source>
</evidence>
<name>A0ABW5LRW5_9FLAO</name>
<accession>A0ABW5LRW5</accession>
<dbReference type="EMBL" id="JBHULH010000003">
    <property type="protein sequence ID" value="MFD2567324.1"/>
    <property type="molecule type" value="Genomic_DNA"/>
</dbReference>
<dbReference type="RefSeq" id="WP_379666032.1">
    <property type="nucleotide sequence ID" value="NZ_JBHULH010000003.1"/>
</dbReference>
<dbReference type="Proteomes" id="UP001597508">
    <property type="component" value="Unassembled WGS sequence"/>
</dbReference>
<proteinExistence type="predicted"/>
<sequence length="254" mass="29142">MNIANLFNNIPKKYLLILLLISVIPTKLVSQELYEYSKAEIAKYSITGEYITLAIYTGKDEKTSDYTLHRKYEMQLANFSINSRAFIKKSPSYQETKIQVYVAGKPFLGLLNAKGFDENLDKIVGAGTDAWKDYYAESVSVYELKDAILEMAQKMKVQAMEIRAREASLDGKQMGLIIFKGPKETMTDEEFIEYYEKNFLKLGANSKVFMFPSDKSYSKFTLFIKGKMIAKEMVPSSFKANLKDFVEQQKKVQQ</sequence>